<protein>
    <submittedName>
        <fullName evidence="2">Uncharacterized protein</fullName>
    </submittedName>
</protein>
<dbReference type="EMBL" id="JACJIM010000003">
    <property type="protein sequence ID" value="MBA9062811.1"/>
    <property type="molecule type" value="Genomic_DNA"/>
</dbReference>
<comment type="caution">
    <text evidence="2">The sequence shown here is derived from an EMBL/GenBank/DDBJ whole genome shotgun (WGS) entry which is preliminary data.</text>
</comment>
<evidence type="ECO:0000256" key="1">
    <source>
        <dbReference type="SAM" id="Phobius"/>
    </source>
</evidence>
<sequence length="29" mass="3281">MRNRQRAFAQGLLTALVLAGVAWIAFHLR</sequence>
<evidence type="ECO:0000313" key="3">
    <source>
        <dbReference type="Proteomes" id="UP000565455"/>
    </source>
</evidence>
<accession>A0ABR6D9Q9</accession>
<keyword evidence="1" id="KW-1133">Transmembrane helix</keyword>
<dbReference type="Proteomes" id="UP000565455">
    <property type="component" value="Unassembled WGS sequence"/>
</dbReference>
<evidence type="ECO:0000313" key="2">
    <source>
        <dbReference type="EMBL" id="MBA9062811.1"/>
    </source>
</evidence>
<gene>
    <name evidence="2" type="ORF">GGQ91_002199</name>
</gene>
<organism evidence="2 3">
    <name type="scientific">Methylobacterium fujisawaense</name>
    <dbReference type="NCBI Taxonomy" id="107400"/>
    <lineage>
        <taxon>Bacteria</taxon>
        <taxon>Pseudomonadati</taxon>
        <taxon>Pseudomonadota</taxon>
        <taxon>Alphaproteobacteria</taxon>
        <taxon>Hyphomicrobiales</taxon>
        <taxon>Methylobacteriaceae</taxon>
        <taxon>Methylobacterium</taxon>
    </lineage>
</organism>
<feature type="transmembrane region" description="Helical" evidence="1">
    <location>
        <begin position="7"/>
        <end position="26"/>
    </location>
</feature>
<name>A0ABR6D9Q9_9HYPH</name>
<keyword evidence="1" id="KW-0472">Membrane</keyword>
<proteinExistence type="predicted"/>
<reference evidence="2 3" key="1">
    <citation type="submission" date="2020-08" db="EMBL/GenBank/DDBJ databases">
        <title>Genomic Encyclopedia of Type Strains, Phase IV (KMG-IV): sequencing the most valuable type-strain genomes for metagenomic binning, comparative biology and taxonomic classification.</title>
        <authorList>
            <person name="Goeker M."/>
        </authorList>
    </citation>
    <scope>NUCLEOTIDE SEQUENCE [LARGE SCALE GENOMIC DNA]</scope>
    <source>
        <strain evidence="2 3">DSM 5686</strain>
    </source>
</reference>
<keyword evidence="3" id="KW-1185">Reference proteome</keyword>
<keyword evidence="1" id="KW-0812">Transmembrane</keyword>